<feature type="transmembrane region" description="Helical" evidence="2">
    <location>
        <begin position="32"/>
        <end position="59"/>
    </location>
</feature>
<dbReference type="GO" id="GO:0008641">
    <property type="term" value="F:ubiquitin-like modifier activating enzyme activity"/>
    <property type="evidence" value="ECO:0007669"/>
    <property type="project" value="InterPro"/>
</dbReference>
<keyword evidence="4" id="KW-0548">Nucleotidyltransferase</keyword>
<proteinExistence type="inferred from homology"/>
<comment type="similarity">
    <text evidence="1">Belongs to the HesA/MoeB/ThiF family.</text>
</comment>
<evidence type="ECO:0000259" key="3">
    <source>
        <dbReference type="Pfam" id="PF00899"/>
    </source>
</evidence>
<reference evidence="4 5" key="1">
    <citation type="journal article" date="2016" name="Nat. Commun.">
        <title>Thousands of microbial genomes shed light on interconnected biogeochemical processes in an aquifer system.</title>
        <authorList>
            <person name="Anantharaman K."/>
            <person name="Brown C.T."/>
            <person name="Hug L.A."/>
            <person name="Sharon I."/>
            <person name="Castelle C.J."/>
            <person name="Probst A.J."/>
            <person name="Thomas B.C."/>
            <person name="Singh A."/>
            <person name="Wilkins M.J."/>
            <person name="Karaoz U."/>
            <person name="Brodie E.L."/>
            <person name="Williams K.H."/>
            <person name="Hubbard S.S."/>
            <person name="Banfield J.F."/>
        </authorList>
    </citation>
    <scope>NUCLEOTIDE SEQUENCE [LARGE SCALE GENOMIC DNA]</scope>
</reference>
<evidence type="ECO:0000313" key="5">
    <source>
        <dbReference type="Proteomes" id="UP000178943"/>
    </source>
</evidence>
<dbReference type="SUPFAM" id="SSF69572">
    <property type="entry name" value="Activating enzymes of the ubiquitin-like proteins"/>
    <property type="match status" value="1"/>
</dbReference>
<keyword evidence="2" id="KW-1133">Transmembrane helix</keyword>
<dbReference type="EMBL" id="MFGW01000232">
    <property type="protein sequence ID" value="OGF58818.1"/>
    <property type="molecule type" value="Genomic_DNA"/>
</dbReference>
<gene>
    <name evidence="4" type="ORF">A2Y62_10050</name>
</gene>
<dbReference type="STRING" id="1817863.A2Y62_10050"/>
<keyword evidence="4" id="KW-0808">Transferase</keyword>
<dbReference type="FunFam" id="3.40.50.720:FF:000080">
    <property type="entry name" value="Thiazole biosynthesis adenylyltransferase ThiF"/>
    <property type="match status" value="1"/>
</dbReference>
<dbReference type="Proteomes" id="UP000178943">
    <property type="component" value="Unassembled WGS sequence"/>
</dbReference>
<evidence type="ECO:0000256" key="1">
    <source>
        <dbReference type="ARBA" id="ARBA00009919"/>
    </source>
</evidence>
<dbReference type="PANTHER" id="PTHR10953:SF102">
    <property type="entry name" value="ADENYLYLTRANSFERASE AND SULFURTRANSFERASE MOCS3"/>
    <property type="match status" value="1"/>
</dbReference>
<name>A0A1F5V6B3_9BACT</name>
<dbReference type="GO" id="GO:0016779">
    <property type="term" value="F:nucleotidyltransferase activity"/>
    <property type="evidence" value="ECO:0007669"/>
    <property type="project" value="UniProtKB-KW"/>
</dbReference>
<dbReference type="AlphaFoldDB" id="A0A1F5V6B3"/>
<keyword evidence="2" id="KW-0472">Membrane</keyword>
<keyword evidence="2" id="KW-0812">Transmembrane</keyword>
<dbReference type="PANTHER" id="PTHR10953">
    <property type="entry name" value="UBIQUITIN-ACTIVATING ENZYME E1"/>
    <property type="match status" value="1"/>
</dbReference>
<evidence type="ECO:0000313" key="4">
    <source>
        <dbReference type="EMBL" id="OGF58818.1"/>
    </source>
</evidence>
<dbReference type="Gene3D" id="3.40.50.720">
    <property type="entry name" value="NAD(P)-binding Rossmann-like Domain"/>
    <property type="match status" value="1"/>
</dbReference>
<dbReference type="InterPro" id="IPR035985">
    <property type="entry name" value="Ubiquitin-activating_enz"/>
</dbReference>
<dbReference type="GO" id="GO:0004792">
    <property type="term" value="F:thiosulfate-cyanide sulfurtransferase activity"/>
    <property type="evidence" value="ECO:0007669"/>
    <property type="project" value="TreeGrafter"/>
</dbReference>
<comment type="caution">
    <text evidence="4">The sequence shown here is derived from an EMBL/GenBank/DDBJ whole genome shotgun (WGS) entry which is preliminary data.</text>
</comment>
<dbReference type="GO" id="GO:0005737">
    <property type="term" value="C:cytoplasm"/>
    <property type="evidence" value="ECO:0007669"/>
    <property type="project" value="TreeGrafter"/>
</dbReference>
<sequence length="247" mass="27205">MLTQDELIRYDRQIMLSEIGEEGQEKLKKAQVFIAGAGGIGSSVALYLAAAGVGIIRIIDCDIVELSNLNRQTLHWHSDIGKAKTASAKKKLSKLNPDIKIEGINKEITETNVSGLVSDSDLIIDALDNLPTRFLLNKTAVEKNIPFFHGAIYGFEGRVMTVIPGKTACLRCIYHGVMPGEKFPVIGVAPAFVGVIQATEVIKYITGIGEMLTNKLLVYDGLNMKFTLFKLRKNPECEHCGQKRRED</sequence>
<protein>
    <submittedName>
        <fullName evidence="4">Adenylyltransferase</fullName>
    </submittedName>
</protein>
<dbReference type="CDD" id="cd00757">
    <property type="entry name" value="ThiF_MoeB_HesA_family"/>
    <property type="match status" value="1"/>
</dbReference>
<accession>A0A1F5V6B3</accession>
<dbReference type="Pfam" id="PF00899">
    <property type="entry name" value="ThiF"/>
    <property type="match status" value="1"/>
</dbReference>
<organism evidence="4 5">
    <name type="scientific">Candidatus Fischerbacteria bacterium RBG_13_37_8</name>
    <dbReference type="NCBI Taxonomy" id="1817863"/>
    <lineage>
        <taxon>Bacteria</taxon>
        <taxon>Candidatus Fischeribacteriota</taxon>
    </lineage>
</organism>
<dbReference type="InterPro" id="IPR000594">
    <property type="entry name" value="ThiF_NAD_FAD-bd"/>
</dbReference>
<evidence type="ECO:0000256" key="2">
    <source>
        <dbReference type="SAM" id="Phobius"/>
    </source>
</evidence>
<dbReference type="InterPro" id="IPR045886">
    <property type="entry name" value="ThiF/MoeB/HesA"/>
</dbReference>
<feature type="domain" description="THIF-type NAD/FAD binding fold" evidence="3">
    <location>
        <begin position="10"/>
        <end position="238"/>
    </location>
</feature>